<sequence>MLTALDVAQNHNGRESITVLRGCFIPRVSNFSLELEKQIVKYVTKASLIIFHDMVNISGDDRNALLVILGLLLTATYHASLSLPGCVWQGDSSSNSIVTKRIDERELPGSIGTPVMGLVGAIQGFLLHNEFWKETILAVGYSLFVRIDAIIDDGGGYS</sequence>
<protein>
    <submittedName>
        <fullName evidence="1">Uncharacterized protein</fullName>
    </submittedName>
</protein>
<accession>A0A7J8T5J6</accession>
<gene>
    <name evidence="1" type="ORF">Godav_025024</name>
</gene>
<organism evidence="1 2">
    <name type="scientific">Gossypium davidsonii</name>
    <name type="common">Davidson's cotton</name>
    <name type="synonym">Gossypium klotzschianum subsp. davidsonii</name>
    <dbReference type="NCBI Taxonomy" id="34287"/>
    <lineage>
        <taxon>Eukaryota</taxon>
        <taxon>Viridiplantae</taxon>
        <taxon>Streptophyta</taxon>
        <taxon>Embryophyta</taxon>
        <taxon>Tracheophyta</taxon>
        <taxon>Spermatophyta</taxon>
        <taxon>Magnoliopsida</taxon>
        <taxon>eudicotyledons</taxon>
        <taxon>Gunneridae</taxon>
        <taxon>Pentapetalae</taxon>
        <taxon>rosids</taxon>
        <taxon>malvids</taxon>
        <taxon>Malvales</taxon>
        <taxon>Malvaceae</taxon>
        <taxon>Malvoideae</taxon>
        <taxon>Gossypium</taxon>
    </lineage>
</organism>
<keyword evidence="2" id="KW-1185">Reference proteome</keyword>
<reference evidence="1 2" key="1">
    <citation type="journal article" date="2019" name="Genome Biol. Evol.">
        <title>Insights into the evolution of the New World diploid cottons (Gossypium, subgenus Houzingenia) based on genome sequencing.</title>
        <authorList>
            <person name="Grover C.E."/>
            <person name="Arick M.A. 2nd"/>
            <person name="Thrash A."/>
            <person name="Conover J.L."/>
            <person name="Sanders W.S."/>
            <person name="Peterson D.G."/>
            <person name="Frelichowski J.E."/>
            <person name="Scheffler J.A."/>
            <person name="Scheffler B.E."/>
            <person name="Wendel J.F."/>
        </authorList>
    </citation>
    <scope>NUCLEOTIDE SEQUENCE [LARGE SCALE GENOMIC DNA]</scope>
    <source>
        <strain evidence="1">27</strain>
        <tissue evidence="1">Leaf</tissue>
    </source>
</reference>
<evidence type="ECO:0000313" key="2">
    <source>
        <dbReference type="Proteomes" id="UP000593561"/>
    </source>
</evidence>
<comment type="caution">
    <text evidence="1">The sequence shown here is derived from an EMBL/GenBank/DDBJ whole genome shotgun (WGS) entry which is preliminary data.</text>
</comment>
<dbReference type="EMBL" id="JABFAC010092846">
    <property type="protein sequence ID" value="MBA0633668.1"/>
    <property type="molecule type" value="Genomic_DNA"/>
</dbReference>
<dbReference type="AlphaFoldDB" id="A0A7J8T5J6"/>
<dbReference type="Proteomes" id="UP000593561">
    <property type="component" value="Unassembled WGS sequence"/>
</dbReference>
<name>A0A7J8T5J6_GOSDV</name>
<proteinExistence type="predicted"/>
<evidence type="ECO:0000313" key="1">
    <source>
        <dbReference type="EMBL" id="MBA0633668.1"/>
    </source>
</evidence>